<sequence>MTGADPRIATPVVGILVLNYHQPDSTLACIRSLLTREGPETRILWIENDARSSTGSVEELLASHGIPCRKLTAEDDALPAAGQIGLLEIPENLGYAGGNNMGLALLVRHQVPFAWVLNNDTLLLEGSSRDLVEQAREHPEVGLWGTTISTGKRMIFGGRLVFPTFHTEVLTDPIHLRDPLTFLNGCSVFMHVVEAMAVGGIPPHYFLYYEDVAFSLLMRRKGRALASLPGVVVAHEESLSSGLRSAVVEYYNRRNRWFFIQEFFPEHLHSNQRRLAYQIQKYLFRFRFRRAWLEWLAYRDFKAQSHGRSLRDLQGPV</sequence>
<organism evidence="4 5">
    <name type="scientific">Geothrix edaphica</name>
    <dbReference type="NCBI Taxonomy" id="2927976"/>
    <lineage>
        <taxon>Bacteria</taxon>
        <taxon>Pseudomonadati</taxon>
        <taxon>Acidobacteriota</taxon>
        <taxon>Holophagae</taxon>
        <taxon>Holophagales</taxon>
        <taxon>Holophagaceae</taxon>
        <taxon>Geothrix</taxon>
    </lineage>
</organism>
<accession>A0ABQ5PWN9</accession>
<evidence type="ECO:0000313" key="5">
    <source>
        <dbReference type="Proteomes" id="UP001165044"/>
    </source>
</evidence>
<dbReference type="Proteomes" id="UP001165044">
    <property type="component" value="Unassembled WGS sequence"/>
</dbReference>
<dbReference type="InterPro" id="IPR029044">
    <property type="entry name" value="Nucleotide-diphossugar_trans"/>
</dbReference>
<keyword evidence="5" id="KW-1185">Reference proteome</keyword>
<evidence type="ECO:0000256" key="3">
    <source>
        <dbReference type="ARBA" id="ARBA00022679"/>
    </source>
</evidence>
<keyword evidence="3 4" id="KW-0808">Transferase</keyword>
<comment type="similarity">
    <text evidence="1">Belongs to the glycosyltransferase 2 family.</text>
</comment>
<dbReference type="GO" id="GO:0016740">
    <property type="term" value="F:transferase activity"/>
    <property type="evidence" value="ECO:0007669"/>
    <property type="project" value="UniProtKB-KW"/>
</dbReference>
<gene>
    <name evidence="4" type="ORF">GETHED_12440</name>
</gene>
<reference evidence="4" key="1">
    <citation type="journal article" date="2023" name="Antonie Van Leeuwenhoek">
        <title>Mesoterricola silvestris gen. nov., sp. nov., Mesoterricola sediminis sp. nov., Geothrix oryzae sp. nov., Geothrix edaphica sp. nov., Geothrix rubra sp. nov., and Geothrix limicola sp. nov., six novel members of Acidobacteriota isolated from soils.</title>
        <authorList>
            <person name="Itoh H."/>
            <person name="Sugisawa Y."/>
            <person name="Mise K."/>
            <person name="Xu Z."/>
            <person name="Kuniyasu M."/>
            <person name="Ushijima N."/>
            <person name="Kawano K."/>
            <person name="Kobayashi E."/>
            <person name="Shiratori Y."/>
            <person name="Masuda Y."/>
            <person name="Senoo K."/>
        </authorList>
    </citation>
    <scope>NUCLEOTIDE SEQUENCE</scope>
    <source>
        <strain evidence="4">Red802</strain>
    </source>
</reference>
<dbReference type="EMBL" id="BSDC01000001">
    <property type="protein sequence ID" value="GLH66880.1"/>
    <property type="molecule type" value="Genomic_DNA"/>
</dbReference>
<evidence type="ECO:0000256" key="2">
    <source>
        <dbReference type="ARBA" id="ARBA00022676"/>
    </source>
</evidence>
<proteinExistence type="inferred from homology"/>
<keyword evidence="2" id="KW-0328">Glycosyltransferase</keyword>
<evidence type="ECO:0000256" key="1">
    <source>
        <dbReference type="ARBA" id="ARBA00006739"/>
    </source>
</evidence>
<dbReference type="RefSeq" id="WP_285607573.1">
    <property type="nucleotide sequence ID" value="NZ_BSDC01000001.1"/>
</dbReference>
<comment type="caution">
    <text evidence="4">The sequence shown here is derived from an EMBL/GenBank/DDBJ whole genome shotgun (WGS) entry which is preliminary data.</text>
</comment>
<dbReference type="SUPFAM" id="SSF53448">
    <property type="entry name" value="Nucleotide-diphospho-sugar transferases"/>
    <property type="match status" value="1"/>
</dbReference>
<dbReference type="PANTHER" id="PTHR43179:SF12">
    <property type="entry name" value="GALACTOFURANOSYLTRANSFERASE GLFT2"/>
    <property type="match status" value="1"/>
</dbReference>
<dbReference type="Gene3D" id="3.90.550.10">
    <property type="entry name" value="Spore Coat Polysaccharide Biosynthesis Protein SpsA, Chain A"/>
    <property type="match status" value="1"/>
</dbReference>
<evidence type="ECO:0000313" key="4">
    <source>
        <dbReference type="EMBL" id="GLH66880.1"/>
    </source>
</evidence>
<protein>
    <submittedName>
        <fullName evidence="4">Glycosyl transferase</fullName>
    </submittedName>
</protein>
<dbReference type="PANTHER" id="PTHR43179">
    <property type="entry name" value="RHAMNOSYLTRANSFERASE WBBL"/>
    <property type="match status" value="1"/>
</dbReference>
<name>A0ABQ5PWN9_9BACT</name>